<accession>D1PZ82</accession>
<evidence type="ECO:0000313" key="4">
    <source>
        <dbReference type="EMBL" id="EFA43316.1"/>
    </source>
</evidence>
<protein>
    <submittedName>
        <fullName evidence="4">Sporulation and cell division repeat protein</fullName>
    </submittedName>
</protein>
<feature type="region of interest" description="Disordered" evidence="2">
    <location>
        <begin position="59"/>
        <end position="94"/>
    </location>
</feature>
<dbReference type="EMBL" id="ACKS01000082">
    <property type="protein sequence ID" value="EFA43316.1"/>
    <property type="molecule type" value="Genomic_DNA"/>
</dbReference>
<evidence type="ECO:0000259" key="3">
    <source>
        <dbReference type="PROSITE" id="PS51724"/>
    </source>
</evidence>
<feature type="coiled-coil region" evidence="1">
    <location>
        <begin position="104"/>
        <end position="132"/>
    </location>
</feature>
<sequence length="233" mass="26110">MTRVQDTMSRKKLAAFAMIVLCPLISVRAQNYMNHLRQDKTGKGSVTVTQSKAIDDLVDGKGLSPVGSAAKKPDVRTNETKKSRTDALTAGKTPAELTNTHSVAAKAEAARKEAETRMRETEKNERNETEIEAPVADMRKKVMRRSRKVPGYRVQAFAGGNTRNDKQRAQQVGNAIKMRYPEQPVYVHFYSPRWICRVGNFRAYQEAQQFLKQVKAMGYGAATIVKGQITVQY</sequence>
<dbReference type="Pfam" id="PF05036">
    <property type="entry name" value="SPOR"/>
    <property type="match status" value="1"/>
</dbReference>
<evidence type="ECO:0000256" key="2">
    <source>
        <dbReference type="SAM" id="MobiDB-lite"/>
    </source>
</evidence>
<organism evidence="4 5">
    <name type="scientific">Hallella bergensis DSM 17361</name>
    <dbReference type="NCBI Taxonomy" id="585502"/>
    <lineage>
        <taxon>Bacteria</taxon>
        <taxon>Pseudomonadati</taxon>
        <taxon>Bacteroidota</taxon>
        <taxon>Bacteroidia</taxon>
        <taxon>Bacteroidales</taxon>
        <taxon>Prevotellaceae</taxon>
        <taxon>Hallella</taxon>
    </lineage>
</organism>
<dbReference type="HOGENOM" id="CLU_106289_0_0_10"/>
<dbReference type="GO" id="GO:0051301">
    <property type="term" value="P:cell division"/>
    <property type="evidence" value="ECO:0007669"/>
    <property type="project" value="UniProtKB-KW"/>
</dbReference>
<name>D1PZ82_9BACT</name>
<feature type="domain" description="SPOR" evidence="3">
    <location>
        <begin position="146"/>
        <end position="228"/>
    </location>
</feature>
<feature type="compositionally biased region" description="Basic and acidic residues" evidence="2">
    <location>
        <begin position="71"/>
        <end position="85"/>
    </location>
</feature>
<evidence type="ECO:0000256" key="1">
    <source>
        <dbReference type="SAM" id="Coils"/>
    </source>
</evidence>
<proteinExistence type="predicted"/>
<reference evidence="4 5" key="1">
    <citation type="submission" date="2009-10" db="EMBL/GenBank/DDBJ databases">
        <authorList>
            <person name="Qin X."/>
            <person name="Bachman B."/>
            <person name="Battles P."/>
            <person name="Bell A."/>
            <person name="Bess C."/>
            <person name="Bickham C."/>
            <person name="Chaboub L."/>
            <person name="Chen D."/>
            <person name="Coyle M."/>
            <person name="Deiros D.R."/>
            <person name="Dinh H."/>
            <person name="Forbes L."/>
            <person name="Fowler G."/>
            <person name="Francisco L."/>
            <person name="Fu Q."/>
            <person name="Gubbala S."/>
            <person name="Hale W."/>
            <person name="Han Y."/>
            <person name="Hemphill L."/>
            <person name="Highlander S.K."/>
            <person name="Hirani K."/>
            <person name="Hogues M."/>
            <person name="Jackson L."/>
            <person name="Jakkamsetti A."/>
            <person name="Javaid M."/>
            <person name="Jiang H."/>
            <person name="Korchina V."/>
            <person name="Kovar C."/>
            <person name="Lara F."/>
            <person name="Lee S."/>
            <person name="Mata R."/>
            <person name="Mathew T."/>
            <person name="Moen C."/>
            <person name="Morales K."/>
            <person name="Munidasa M."/>
            <person name="Nazareth L."/>
            <person name="Ngo R."/>
            <person name="Nguyen L."/>
            <person name="Okwuonu G."/>
            <person name="Ongeri F."/>
            <person name="Patil S."/>
            <person name="Petrosino J."/>
            <person name="Pham C."/>
            <person name="Pham P."/>
            <person name="Pu L.-L."/>
            <person name="Puazo M."/>
            <person name="Raj R."/>
            <person name="Reid J."/>
            <person name="Rouhana J."/>
            <person name="Saada N."/>
            <person name="Shang Y."/>
            <person name="Simmons D."/>
            <person name="Thornton R."/>
            <person name="Warren J."/>
            <person name="Weissenberger G."/>
            <person name="Zhang J."/>
            <person name="Zhang L."/>
            <person name="Zhou C."/>
            <person name="Zhu D."/>
            <person name="Muzny D."/>
            <person name="Worley K."/>
            <person name="Gibbs R."/>
        </authorList>
    </citation>
    <scope>NUCLEOTIDE SEQUENCE [LARGE SCALE GENOMIC DNA]</scope>
    <source>
        <strain evidence="4 5">DSM 17361</strain>
    </source>
</reference>
<gene>
    <name evidence="4" type="ORF">HMPREF0645_2267</name>
</gene>
<dbReference type="eggNOG" id="ENOG5032XVZ">
    <property type="taxonomic scope" value="Bacteria"/>
</dbReference>
<comment type="caution">
    <text evidence="4">The sequence shown here is derived from an EMBL/GenBank/DDBJ whole genome shotgun (WGS) entry which is preliminary data.</text>
</comment>
<evidence type="ECO:0000313" key="5">
    <source>
        <dbReference type="Proteomes" id="UP000003160"/>
    </source>
</evidence>
<keyword evidence="4" id="KW-0132">Cell division</keyword>
<dbReference type="InterPro" id="IPR007730">
    <property type="entry name" value="SPOR-like_dom"/>
</dbReference>
<dbReference type="GO" id="GO:0042834">
    <property type="term" value="F:peptidoglycan binding"/>
    <property type="evidence" value="ECO:0007669"/>
    <property type="project" value="InterPro"/>
</dbReference>
<dbReference type="PROSITE" id="PS51724">
    <property type="entry name" value="SPOR"/>
    <property type="match status" value="1"/>
</dbReference>
<keyword evidence="1" id="KW-0175">Coiled coil</keyword>
<dbReference type="AlphaFoldDB" id="D1PZ82"/>
<keyword evidence="5" id="KW-1185">Reference proteome</keyword>
<keyword evidence="4" id="KW-0131">Cell cycle</keyword>
<dbReference type="Proteomes" id="UP000003160">
    <property type="component" value="Unassembled WGS sequence"/>
</dbReference>